<reference evidence="3" key="1">
    <citation type="submission" date="2023-02" db="EMBL/GenBank/DDBJ databases">
        <title>Genome of toxic invasive species Heracleum sosnowskyi carries increased number of genes despite the absence of recent whole-genome duplications.</title>
        <authorList>
            <person name="Schelkunov M."/>
            <person name="Shtratnikova V."/>
            <person name="Makarenko M."/>
            <person name="Klepikova A."/>
            <person name="Omelchenko D."/>
            <person name="Novikova G."/>
            <person name="Obukhova E."/>
            <person name="Bogdanov V."/>
            <person name="Penin A."/>
            <person name="Logacheva M."/>
        </authorList>
    </citation>
    <scope>NUCLEOTIDE SEQUENCE</scope>
    <source>
        <strain evidence="3">Hsosn_3</strain>
        <tissue evidence="3">Leaf</tissue>
    </source>
</reference>
<dbReference type="Gene3D" id="2.80.10.50">
    <property type="match status" value="1"/>
</dbReference>
<dbReference type="Pfam" id="PF00197">
    <property type="entry name" value="Kunitz_legume"/>
    <property type="match status" value="1"/>
</dbReference>
<gene>
    <name evidence="3" type="ORF">POM88_003815</name>
</gene>
<evidence type="ECO:0000256" key="1">
    <source>
        <dbReference type="ARBA" id="ARBA00005440"/>
    </source>
</evidence>
<sequence length="205" mass="23448">MKILLPFLSFLLLAFCLVQADNQQPVLDMSHKELQMGTDYFILPYNVTYGGGLSLAATRGKTCPLEVVLHVERYDDEIPVTFLPAVTTKDGVVLESTDLNIKFKTKTSCTKSTIMKVDNYDRSRKRYYLTVGGVEGNPGYKTIKNWFKIEKYNDNYKLMYCPTICEFCKVICKNVGAYDDVYDDTIPYSVFALRAEPQMVMFRKA</sequence>
<dbReference type="Proteomes" id="UP001237642">
    <property type="component" value="Unassembled WGS sequence"/>
</dbReference>
<organism evidence="3 4">
    <name type="scientific">Heracleum sosnowskyi</name>
    <dbReference type="NCBI Taxonomy" id="360622"/>
    <lineage>
        <taxon>Eukaryota</taxon>
        <taxon>Viridiplantae</taxon>
        <taxon>Streptophyta</taxon>
        <taxon>Embryophyta</taxon>
        <taxon>Tracheophyta</taxon>
        <taxon>Spermatophyta</taxon>
        <taxon>Magnoliopsida</taxon>
        <taxon>eudicotyledons</taxon>
        <taxon>Gunneridae</taxon>
        <taxon>Pentapetalae</taxon>
        <taxon>asterids</taxon>
        <taxon>campanulids</taxon>
        <taxon>Apiales</taxon>
        <taxon>Apiaceae</taxon>
        <taxon>Apioideae</taxon>
        <taxon>apioid superclade</taxon>
        <taxon>Tordylieae</taxon>
        <taxon>Tordyliinae</taxon>
        <taxon>Heracleum</taxon>
    </lineage>
</organism>
<reference evidence="3" key="2">
    <citation type="submission" date="2023-05" db="EMBL/GenBank/DDBJ databases">
        <authorList>
            <person name="Schelkunov M.I."/>
        </authorList>
    </citation>
    <scope>NUCLEOTIDE SEQUENCE</scope>
    <source>
        <strain evidence="3">Hsosn_3</strain>
        <tissue evidence="3">Leaf</tissue>
    </source>
</reference>
<dbReference type="InterPro" id="IPR011065">
    <property type="entry name" value="Kunitz_inhibitor_STI-like_sf"/>
</dbReference>
<dbReference type="EMBL" id="JAUIZM010000001">
    <property type="protein sequence ID" value="KAK1404210.1"/>
    <property type="molecule type" value="Genomic_DNA"/>
</dbReference>
<evidence type="ECO:0000313" key="3">
    <source>
        <dbReference type="EMBL" id="KAK1404210.1"/>
    </source>
</evidence>
<keyword evidence="4" id="KW-1185">Reference proteome</keyword>
<protein>
    <submittedName>
        <fullName evidence="3">Kunitz-type serine protease inhibitor</fullName>
    </submittedName>
</protein>
<keyword evidence="3" id="KW-0646">Protease inhibitor</keyword>
<keyword evidence="3" id="KW-0722">Serine protease inhibitor</keyword>
<dbReference type="CDD" id="cd23375">
    <property type="entry name" value="beta-trefoil_STI_VvMLP-like"/>
    <property type="match status" value="1"/>
</dbReference>
<name>A0AAD8JGP1_9APIA</name>
<accession>A0AAD8JGP1</accession>
<feature type="chain" id="PRO_5042014455" evidence="2">
    <location>
        <begin position="21"/>
        <end position="205"/>
    </location>
</feature>
<dbReference type="SMART" id="SM00452">
    <property type="entry name" value="STI"/>
    <property type="match status" value="1"/>
</dbReference>
<proteinExistence type="inferred from homology"/>
<comment type="caution">
    <text evidence="3">The sequence shown here is derived from an EMBL/GenBank/DDBJ whole genome shotgun (WGS) entry which is preliminary data.</text>
</comment>
<dbReference type="PANTHER" id="PTHR33107">
    <property type="entry name" value="KUNITZ TRYPSIN INHIBITOR 2"/>
    <property type="match status" value="1"/>
</dbReference>
<dbReference type="PANTHER" id="PTHR33107:SF5">
    <property type="entry name" value="KUNITZ TRYPSIN INHIBITOR 5"/>
    <property type="match status" value="1"/>
</dbReference>
<keyword evidence="2" id="KW-0732">Signal</keyword>
<dbReference type="GO" id="GO:0004867">
    <property type="term" value="F:serine-type endopeptidase inhibitor activity"/>
    <property type="evidence" value="ECO:0007669"/>
    <property type="project" value="UniProtKB-KW"/>
</dbReference>
<evidence type="ECO:0000313" key="4">
    <source>
        <dbReference type="Proteomes" id="UP001237642"/>
    </source>
</evidence>
<dbReference type="SUPFAM" id="SSF50386">
    <property type="entry name" value="STI-like"/>
    <property type="match status" value="1"/>
</dbReference>
<comment type="similarity">
    <text evidence="1">Belongs to the protease inhibitor I3 (leguminous Kunitz-type inhibitor) family.</text>
</comment>
<evidence type="ECO:0000256" key="2">
    <source>
        <dbReference type="SAM" id="SignalP"/>
    </source>
</evidence>
<dbReference type="AlphaFoldDB" id="A0AAD8JGP1"/>
<feature type="signal peptide" evidence="2">
    <location>
        <begin position="1"/>
        <end position="20"/>
    </location>
</feature>
<dbReference type="PRINTS" id="PR00291">
    <property type="entry name" value="KUNITZINHBTR"/>
</dbReference>
<dbReference type="InterPro" id="IPR002160">
    <property type="entry name" value="Prot_inh_Kunz-lg"/>
</dbReference>